<evidence type="ECO:0000313" key="6">
    <source>
        <dbReference type="Proteomes" id="UP000220639"/>
    </source>
</evidence>
<dbReference type="AlphaFoldDB" id="A0A285B479"/>
<dbReference type="InterPro" id="IPR007420">
    <property type="entry name" value="DUF465"/>
</dbReference>
<sequence length="74" mass="8775">MFPEYRELISRLKTTHPRFQSLFEKHNALDHDISRIEGVDGKGYSLELVHMKKEKLLLKDEMLKILQHESLNQA</sequence>
<reference evidence="3" key="5">
    <citation type="journal article" date="2021" name="Microb. Genom.">
        <title>A genomic epidemiological study shows that prevalence of antimicrobial resistance in Enterobacterales is associated with the livestock host, as well as antimicrobial usage.</title>
        <authorList>
            <person name="AbuOun M."/>
            <person name="Jones H."/>
            <person name="Stubberfield E."/>
            <person name="Gilson D."/>
            <person name="Shaw L.P."/>
            <person name="Hubbard A.T.M."/>
            <person name="Chau K.K."/>
            <person name="Sebra R."/>
            <person name="Peto T.E.A."/>
            <person name="Crook D.W."/>
            <person name="Read D.S."/>
            <person name="Gweon H.S."/>
            <person name="Walker A.S."/>
            <person name="Stoesser N."/>
            <person name="Smith R.P."/>
            <person name="Anjum M.F."/>
            <person name="On Behalf Of The Rehab Consortium."/>
        </authorList>
    </citation>
    <scope>NUCLEOTIDE SEQUENCE</scope>
    <source>
        <strain evidence="3">RHBSTW-00555</strain>
    </source>
</reference>
<dbReference type="Proteomes" id="UP000220639">
    <property type="component" value="Unassembled WGS sequence"/>
</dbReference>
<keyword evidence="10" id="KW-1185">Reference proteome</keyword>
<dbReference type="NCBIfam" id="NF008505">
    <property type="entry name" value="PRK11415.1"/>
    <property type="match status" value="1"/>
</dbReference>
<dbReference type="Gene3D" id="6.10.280.50">
    <property type="match status" value="1"/>
</dbReference>
<accession>A0A285B479</accession>
<evidence type="ECO:0000313" key="4">
    <source>
        <dbReference type="EMBL" id="SNU35668.1"/>
    </source>
</evidence>
<protein>
    <submittedName>
        <fullName evidence="5">Uncharacterized protein conserved in bacteria</fullName>
    </submittedName>
    <submittedName>
        <fullName evidence="1">YdcH family protein</fullName>
    </submittedName>
</protein>
<dbReference type="Proteomes" id="UP001458070">
    <property type="component" value="Unassembled WGS sequence"/>
</dbReference>
<proteinExistence type="predicted"/>
<dbReference type="InterPro" id="IPR038444">
    <property type="entry name" value="DUF465_sf"/>
</dbReference>
<reference evidence="4" key="1">
    <citation type="submission" date="2017-08" db="EMBL/GenBank/DDBJ databases">
        <authorList>
            <person name="de Groot N.N."/>
        </authorList>
    </citation>
    <scope>NUCLEOTIDE SEQUENCE [LARGE SCALE GENOMIC DNA]</scope>
    <source>
        <strain evidence="4">06D021</strain>
    </source>
</reference>
<evidence type="ECO:0000313" key="7">
    <source>
        <dbReference type="Proteomes" id="UP000254571"/>
    </source>
</evidence>
<evidence type="ECO:0000313" key="1">
    <source>
        <dbReference type="EMBL" id="MBA8126662.1"/>
    </source>
</evidence>
<dbReference type="GeneID" id="97395325"/>
<dbReference type="Proteomes" id="UP000557483">
    <property type="component" value="Unassembled WGS sequence"/>
</dbReference>
<dbReference type="EMBL" id="JABXRN010000001">
    <property type="protein sequence ID" value="MBA8126662.1"/>
    <property type="molecule type" value="Genomic_DNA"/>
</dbReference>
<reference evidence="8 9" key="4">
    <citation type="submission" date="2020-06" db="EMBL/GenBank/DDBJ databases">
        <title>REHAB project genomes.</title>
        <authorList>
            <person name="Shaw L.P."/>
        </authorList>
    </citation>
    <scope>NUCLEOTIDE SEQUENCE [LARGE SCALE GENOMIC DNA]</scope>
    <source>
        <strain evidence="1 9">RHBSTW-00092</strain>
        <strain evidence="8">RHBSTW-00555</strain>
    </source>
</reference>
<dbReference type="Pfam" id="PF04325">
    <property type="entry name" value="DUF465"/>
    <property type="match status" value="1"/>
</dbReference>
<dbReference type="RefSeq" id="WP_004136373.1">
    <property type="nucleotide sequence ID" value="NZ_CABGKG010000001.1"/>
</dbReference>
<name>A0A285B479_9ENTR</name>
<reference evidence="2 10" key="6">
    <citation type="submission" date="2024-04" db="EMBL/GenBank/DDBJ databases">
        <title>Draft genome assemblies of urinary isolates.</title>
        <authorList>
            <person name="Appleberry H."/>
            <person name="Kula A."/>
            <person name="Wolfe A.J."/>
            <person name="Putonti C."/>
        </authorList>
    </citation>
    <scope>NUCLEOTIDE SEQUENCE [LARGE SCALE GENOMIC DNA]</scope>
    <source>
        <strain evidence="2 10">UMB12529</strain>
    </source>
</reference>
<reference evidence="5 7" key="3">
    <citation type="submission" date="2018-06" db="EMBL/GenBank/DDBJ databases">
        <authorList>
            <consortium name="Pathogen Informatics"/>
            <person name="Doyle S."/>
        </authorList>
    </citation>
    <scope>NUCLEOTIDE SEQUENCE [LARGE SCALE GENOMIC DNA]</scope>
    <source>
        <strain evidence="5 7">NCTC9149</strain>
    </source>
</reference>
<reference evidence="6" key="2">
    <citation type="submission" date="2017-08" db="EMBL/GenBank/DDBJ databases">
        <authorList>
            <person name="Brisse S."/>
        </authorList>
    </citation>
    <scope>NUCLEOTIDE SEQUENCE [LARGE SCALE GENOMIC DNA]</scope>
    <source>
        <strain evidence="6">06D021</strain>
    </source>
</reference>
<dbReference type="EMBL" id="UGMX01000002">
    <property type="protein sequence ID" value="STW07018.1"/>
    <property type="molecule type" value="Genomic_DNA"/>
</dbReference>
<evidence type="ECO:0000313" key="2">
    <source>
        <dbReference type="EMBL" id="MEM0624792.1"/>
    </source>
</evidence>
<organism evidence="4 6">
    <name type="scientific">Klebsiella grimontii</name>
    <dbReference type="NCBI Taxonomy" id="2058152"/>
    <lineage>
        <taxon>Bacteria</taxon>
        <taxon>Pseudomonadati</taxon>
        <taxon>Pseudomonadota</taxon>
        <taxon>Gammaproteobacteria</taxon>
        <taxon>Enterobacterales</taxon>
        <taxon>Enterobacteriaceae</taxon>
        <taxon>Klebsiella/Raoultella group</taxon>
        <taxon>Klebsiella</taxon>
    </lineage>
</organism>
<evidence type="ECO:0000313" key="9">
    <source>
        <dbReference type="Proteomes" id="UP000557483"/>
    </source>
</evidence>
<dbReference type="EMBL" id="CP055315">
    <property type="protein sequence ID" value="QLO52560.1"/>
    <property type="molecule type" value="Genomic_DNA"/>
</dbReference>
<dbReference type="EMBL" id="JBCGEM010000008">
    <property type="protein sequence ID" value="MEM0624792.1"/>
    <property type="molecule type" value="Genomic_DNA"/>
</dbReference>
<dbReference type="Proteomes" id="UP000510937">
    <property type="component" value="Chromosome"/>
</dbReference>
<evidence type="ECO:0000313" key="10">
    <source>
        <dbReference type="Proteomes" id="UP001458070"/>
    </source>
</evidence>
<gene>
    <name evidence="4" type="primary">ydcH</name>
    <name evidence="2" type="ORF">AAFL32_12970</name>
    <name evidence="1" type="ORF">HV064_22560</name>
    <name evidence="3" type="ORF">HV234_14040</name>
    <name evidence="4" type="ORF">KOSB73_260392</name>
    <name evidence="5" type="ORF">NCTC9149_03444</name>
</gene>
<evidence type="ECO:0000313" key="5">
    <source>
        <dbReference type="EMBL" id="STW07018.1"/>
    </source>
</evidence>
<evidence type="ECO:0000313" key="8">
    <source>
        <dbReference type="Proteomes" id="UP000510937"/>
    </source>
</evidence>
<evidence type="ECO:0000313" key="3">
    <source>
        <dbReference type="EMBL" id="QLO52560.1"/>
    </source>
</evidence>
<dbReference type="EMBL" id="FZTC01000019">
    <property type="protein sequence ID" value="SNU35668.1"/>
    <property type="molecule type" value="Genomic_DNA"/>
</dbReference>
<dbReference type="Proteomes" id="UP000254571">
    <property type="component" value="Unassembled WGS sequence"/>
</dbReference>